<organism evidence="2 3">
    <name type="scientific">Virgibacillus halodenitrificans</name>
    <name type="common">Bacillus halodenitrificans</name>
    <dbReference type="NCBI Taxonomy" id="1482"/>
    <lineage>
        <taxon>Bacteria</taxon>
        <taxon>Bacillati</taxon>
        <taxon>Bacillota</taxon>
        <taxon>Bacilli</taxon>
        <taxon>Bacillales</taxon>
        <taxon>Bacillaceae</taxon>
        <taxon>Virgibacillus</taxon>
    </lineage>
</organism>
<evidence type="ECO:0000313" key="2">
    <source>
        <dbReference type="EMBL" id="APC47806.1"/>
    </source>
</evidence>
<evidence type="ECO:0000313" key="3">
    <source>
        <dbReference type="Proteomes" id="UP000182945"/>
    </source>
</evidence>
<reference evidence="2 3" key="1">
    <citation type="submission" date="2016-11" db="EMBL/GenBank/DDBJ databases">
        <title>Complete genome sequencing of Virgibacillus halodenitrificans PDB-F2.</title>
        <authorList>
            <person name="Sun Z."/>
            <person name="Zhou Y."/>
            <person name="Li H."/>
        </authorList>
    </citation>
    <scope>NUCLEOTIDE SEQUENCE [LARGE SCALE GENOMIC DNA]</scope>
    <source>
        <strain evidence="2 3">PDB-F2</strain>
    </source>
</reference>
<evidence type="ECO:0000256" key="1">
    <source>
        <dbReference type="SAM" id="Phobius"/>
    </source>
</evidence>
<feature type="transmembrane region" description="Helical" evidence="1">
    <location>
        <begin position="7"/>
        <end position="25"/>
    </location>
</feature>
<dbReference type="Proteomes" id="UP000182945">
    <property type="component" value="Chromosome"/>
</dbReference>
<dbReference type="EMBL" id="CP017962">
    <property type="protein sequence ID" value="APC47806.1"/>
    <property type="molecule type" value="Genomic_DNA"/>
</dbReference>
<name>A0AAC9IXJ9_VIRHA</name>
<keyword evidence="1" id="KW-1133">Transmembrane helix</keyword>
<feature type="transmembrane region" description="Helical" evidence="1">
    <location>
        <begin position="31"/>
        <end position="53"/>
    </location>
</feature>
<dbReference type="AlphaFoldDB" id="A0AAC9IXJ9"/>
<accession>A0AAC9IXJ9</accession>
<proteinExistence type="predicted"/>
<dbReference type="KEGG" id="vhl:BME96_06310"/>
<keyword evidence="1" id="KW-0472">Membrane</keyword>
<protein>
    <submittedName>
        <fullName evidence="2">Uncharacterized protein</fullName>
    </submittedName>
</protein>
<dbReference type="GeneID" id="71513994"/>
<gene>
    <name evidence="2" type="ORF">BME96_06310</name>
</gene>
<sequence length="62" mass="7237">MKKLYRNILIYTIAVILLVLVLELLGINTAIIPAVIEWATTFILPWIGLYWLIRLVKSLEKR</sequence>
<keyword evidence="1" id="KW-0812">Transmembrane</keyword>
<dbReference type="RefSeq" id="WP_019377164.1">
    <property type="nucleotide sequence ID" value="NZ_CP017962.1"/>
</dbReference>